<dbReference type="AlphaFoldDB" id="A0A9K3KZX4"/>
<reference evidence="1" key="2">
    <citation type="submission" date="2021-04" db="EMBL/GenBank/DDBJ databases">
        <authorList>
            <person name="Podell S."/>
        </authorList>
    </citation>
    <scope>NUCLEOTIDE SEQUENCE</scope>
    <source>
        <strain evidence="1">Hildebrandi</strain>
    </source>
</reference>
<gene>
    <name evidence="1" type="ORF">IV203_008632</name>
</gene>
<dbReference type="Proteomes" id="UP000693970">
    <property type="component" value="Unassembled WGS sequence"/>
</dbReference>
<accession>A0A9K3KZX4</accession>
<evidence type="ECO:0000313" key="1">
    <source>
        <dbReference type="EMBL" id="KAG7352584.1"/>
    </source>
</evidence>
<proteinExistence type="predicted"/>
<keyword evidence="2" id="KW-1185">Reference proteome</keyword>
<reference evidence="1" key="1">
    <citation type="journal article" date="2021" name="Sci. Rep.">
        <title>Diploid genomic architecture of Nitzschia inconspicua, an elite biomass production diatom.</title>
        <authorList>
            <person name="Oliver A."/>
            <person name="Podell S."/>
            <person name="Pinowska A."/>
            <person name="Traller J.C."/>
            <person name="Smith S.R."/>
            <person name="McClure R."/>
            <person name="Beliaev A."/>
            <person name="Bohutskyi P."/>
            <person name="Hill E.A."/>
            <person name="Rabines A."/>
            <person name="Zheng H."/>
            <person name="Allen L.Z."/>
            <person name="Kuo A."/>
            <person name="Grigoriev I.V."/>
            <person name="Allen A.E."/>
            <person name="Hazlebeck D."/>
            <person name="Allen E.E."/>
        </authorList>
    </citation>
    <scope>NUCLEOTIDE SEQUENCE</scope>
    <source>
        <strain evidence="1">Hildebrandi</strain>
    </source>
</reference>
<dbReference type="EMBL" id="JAGRRH010000017">
    <property type="protein sequence ID" value="KAG7352584.1"/>
    <property type="molecule type" value="Genomic_DNA"/>
</dbReference>
<name>A0A9K3KZX4_9STRA</name>
<protein>
    <submittedName>
        <fullName evidence="1">Uncharacterized protein</fullName>
    </submittedName>
</protein>
<comment type="caution">
    <text evidence="1">The sequence shown here is derived from an EMBL/GenBank/DDBJ whole genome shotgun (WGS) entry which is preliminary data.</text>
</comment>
<dbReference type="OrthoDB" id="56157at2759"/>
<organism evidence="1 2">
    <name type="scientific">Nitzschia inconspicua</name>
    <dbReference type="NCBI Taxonomy" id="303405"/>
    <lineage>
        <taxon>Eukaryota</taxon>
        <taxon>Sar</taxon>
        <taxon>Stramenopiles</taxon>
        <taxon>Ochrophyta</taxon>
        <taxon>Bacillariophyta</taxon>
        <taxon>Bacillariophyceae</taxon>
        <taxon>Bacillariophycidae</taxon>
        <taxon>Bacillariales</taxon>
        <taxon>Bacillariaceae</taxon>
        <taxon>Nitzschia</taxon>
    </lineage>
</organism>
<sequence length="313" mass="36361">MTVPKRGYKSTLPEPEWQPLEIANRTLEVTTQCVRIRTSNQLLTKSQLMDTSRMKFFDKGFVNTLENNTRSRGAMYRLINYSARPEVQVNVKDIIQSLSVQKWQSETHGQHWNPTKGKVQNMKRTTNGIMGRTVTPASCCLLTVLYVRFLLNLLAFSVLTKYILVRRMTCSTHDMSSLLWFRWYRPVYYRMSELTFTLNFEETLGRFIRFAEHVENPKTSTVKLFLDDIWTVNYGSEVQSALGKKCGILRVNSIKTDYSKGERNKRSQGNSNLHYDRTNGGSITGILHFINQRPITWFSKNQNCKKCNQASHE</sequence>
<evidence type="ECO:0000313" key="2">
    <source>
        <dbReference type="Proteomes" id="UP000693970"/>
    </source>
</evidence>